<feature type="non-terminal residue" evidence="1">
    <location>
        <position position="86"/>
    </location>
</feature>
<name>W1YFG7_9ZZZZ</name>
<dbReference type="PANTHER" id="PTHR21075:SF0">
    <property type="entry name" value="ANAEROBIC RIBONUCLEOSIDE-TRIPHOSPHATE REDUCTASE"/>
    <property type="match status" value="1"/>
</dbReference>
<comment type="caution">
    <text evidence="1">The sequence shown here is derived from an EMBL/GenBank/DDBJ whole genome shotgun (WGS) entry which is preliminary data.</text>
</comment>
<feature type="non-terminal residue" evidence="1">
    <location>
        <position position="1"/>
    </location>
</feature>
<proteinExistence type="predicted"/>
<dbReference type="AlphaFoldDB" id="W1YFG7"/>
<dbReference type="Gene3D" id="3.20.70.20">
    <property type="match status" value="1"/>
</dbReference>
<dbReference type="PANTHER" id="PTHR21075">
    <property type="entry name" value="ANAEROBIC RIBONUCLEOSIDE-TRIPHOSPHATE REDUCTASE"/>
    <property type="match status" value="1"/>
</dbReference>
<dbReference type="Pfam" id="PF13597">
    <property type="entry name" value="NRDD"/>
    <property type="match status" value="1"/>
</dbReference>
<gene>
    <name evidence="1" type="ORF">Q604_UNBC05638G0001</name>
</gene>
<dbReference type="GO" id="GO:0006260">
    <property type="term" value="P:DNA replication"/>
    <property type="evidence" value="ECO:0007669"/>
    <property type="project" value="InterPro"/>
</dbReference>
<dbReference type="InterPro" id="IPR012833">
    <property type="entry name" value="NrdD"/>
</dbReference>
<dbReference type="SUPFAM" id="SSF51998">
    <property type="entry name" value="PFL-like glycyl radical enzymes"/>
    <property type="match status" value="1"/>
</dbReference>
<dbReference type="EMBL" id="AZMM01005638">
    <property type="protein sequence ID" value="ETJ40465.1"/>
    <property type="molecule type" value="Genomic_DNA"/>
</dbReference>
<dbReference type="GO" id="GO:0009265">
    <property type="term" value="P:2'-deoxyribonucleotide biosynthetic process"/>
    <property type="evidence" value="ECO:0007669"/>
    <property type="project" value="TreeGrafter"/>
</dbReference>
<dbReference type="GO" id="GO:0004748">
    <property type="term" value="F:ribonucleoside-diphosphate reductase activity, thioredoxin disulfide as acceptor"/>
    <property type="evidence" value="ECO:0007669"/>
    <property type="project" value="TreeGrafter"/>
</dbReference>
<dbReference type="GO" id="GO:0008998">
    <property type="term" value="F:ribonucleoside-triphosphate reductase (thioredoxin) activity"/>
    <property type="evidence" value="ECO:0007669"/>
    <property type="project" value="InterPro"/>
</dbReference>
<reference evidence="1" key="1">
    <citation type="submission" date="2013-12" db="EMBL/GenBank/DDBJ databases">
        <title>A Varibaculum cambriense genome reconstructed from a premature infant gut community with otherwise low bacterial novelty that shifts toward anaerobic metabolism during the third week of life.</title>
        <authorList>
            <person name="Brown C.T."/>
            <person name="Sharon I."/>
            <person name="Thomas B.C."/>
            <person name="Castelle C.J."/>
            <person name="Morowitz M.J."/>
            <person name="Banfield J.F."/>
        </authorList>
    </citation>
    <scope>NUCLEOTIDE SEQUENCE</scope>
</reference>
<accession>W1YFG7</accession>
<protein>
    <submittedName>
        <fullName evidence="1">Anaerobic ribonucleoside triphosphate reductase</fullName>
    </submittedName>
</protein>
<evidence type="ECO:0000313" key="1">
    <source>
        <dbReference type="EMBL" id="ETJ40465.1"/>
    </source>
</evidence>
<sequence>PTFSICPTHGYLAGEHVTCDKCAELHPDAEPVACEVWTRVMGYFRPVQSFNIGKKGEYAERTMFTEPAAEGHGKASTLPTKTYFSR</sequence>
<dbReference type="GO" id="GO:0031250">
    <property type="term" value="C:anaerobic ribonucleoside-triphosphate reductase complex"/>
    <property type="evidence" value="ECO:0007669"/>
    <property type="project" value="TreeGrafter"/>
</dbReference>
<organism evidence="1">
    <name type="scientific">human gut metagenome</name>
    <dbReference type="NCBI Taxonomy" id="408170"/>
    <lineage>
        <taxon>unclassified sequences</taxon>
        <taxon>metagenomes</taxon>
        <taxon>organismal metagenomes</taxon>
    </lineage>
</organism>